<keyword evidence="2" id="KW-0472">Membrane</keyword>
<dbReference type="Proteomes" id="UP001164746">
    <property type="component" value="Chromosome 15"/>
</dbReference>
<reference evidence="3" key="1">
    <citation type="submission" date="2022-11" db="EMBL/GenBank/DDBJ databases">
        <title>Centuries of genome instability and evolution in soft-shell clam transmissible cancer (bioRxiv).</title>
        <authorList>
            <person name="Hart S.F.M."/>
            <person name="Yonemitsu M.A."/>
            <person name="Giersch R.M."/>
            <person name="Beal B.F."/>
            <person name="Arriagada G."/>
            <person name="Davis B.W."/>
            <person name="Ostrander E.A."/>
            <person name="Goff S.P."/>
            <person name="Metzger M.J."/>
        </authorList>
    </citation>
    <scope>NUCLEOTIDE SEQUENCE</scope>
    <source>
        <strain evidence="3">MELC-2E11</strain>
        <tissue evidence="3">Siphon/mantle</tissue>
    </source>
</reference>
<feature type="compositionally biased region" description="Polar residues" evidence="1">
    <location>
        <begin position="466"/>
        <end position="481"/>
    </location>
</feature>
<protein>
    <submittedName>
        <fullName evidence="3">Uncharacterized protein</fullName>
    </submittedName>
</protein>
<keyword evidence="2" id="KW-0812">Transmembrane</keyword>
<feature type="region of interest" description="Disordered" evidence="1">
    <location>
        <begin position="406"/>
        <end position="481"/>
    </location>
</feature>
<gene>
    <name evidence="3" type="ORF">MAR_013382</name>
</gene>
<evidence type="ECO:0000256" key="1">
    <source>
        <dbReference type="SAM" id="MobiDB-lite"/>
    </source>
</evidence>
<feature type="transmembrane region" description="Helical" evidence="2">
    <location>
        <begin position="276"/>
        <end position="298"/>
    </location>
</feature>
<feature type="compositionally biased region" description="Low complexity" evidence="1">
    <location>
        <begin position="426"/>
        <end position="440"/>
    </location>
</feature>
<sequence length="481" mass="52073">MDRRQARPSPTMLTPGKSGLREETQSPMLSWTPGCNVPVPLATDAGYETLPNLEPWDDNENLCICPKTSGQVGEPLCSKREDKTCINRPSSATRKCSKELQLADNRRKRSVEEDYDRQTADLTLTLAENEIVKENCRTYMDSSCPTNDLTDPKNTSDVSKNTTQKEELKEKAPEEYEKLTTKTCGGCNDGECEVKVDKFNSNGEPMVCGRQRTHAMLTVCVTTTAGSSRPRHTGYCFISDSCYADDTENPSNECQFCNITESTSEWQDNDEDDGGVIAAAVIVPLLVVGGVGAAIFFYKSQQKRKIMRLRTEGGLFDDTKNTHFKMRVSPPPPEKTFIPPMPYNTPKQTVDPNSVNAPDNLYTDGSRENLLSTVPAPAPMLPAPPVFGGSPATPVVSSSSPAPPLFTGISGTTNLAVNGSPSTPARNGSSPSLRGNGSSSALPDVENSSTPVFTPRNELTPGVTPRNESGVTLSINDETVD</sequence>
<feature type="compositionally biased region" description="Polar residues" evidence="1">
    <location>
        <begin position="143"/>
        <end position="162"/>
    </location>
</feature>
<feature type="region of interest" description="Disordered" evidence="1">
    <location>
        <begin position="143"/>
        <end position="168"/>
    </location>
</feature>
<feature type="region of interest" description="Disordered" evidence="1">
    <location>
        <begin position="1"/>
        <end position="28"/>
    </location>
</feature>
<feature type="region of interest" description="Disordered" evidence="1">
    <location>
        <begin position="346"/>
        <end position="377"/>
    </location>
</feature>
<dbReference type="EMBL" id="CP111026">
    <property type="protein sequence ID" value="WAR27678.1"/>
    <property type="molecule type" value="Genomic_DNA"/>
</dbReference>
<keyword evidence="2" id="KW-1133">Transmembrane helix</keyword>
<feature type="compositionally biased region" description="Polar residues" evidence="1">
    <location>
        <begin position="346"/>
        <end position="357"/>
    </location>
</feature>
<proteinExistence type="predicted"/>
<name>A0ABY7FZP1_MYAAR</name>
<accession>A0ABY7FZP1</accession>
<organism evidence="3 4">
    <name type="scientific">Mya arenaria</name>
    <name type="common">Soft-shell clam</name>
    <dbReference type="NCBI Taxonomy" id="6604"/>
    <lineage>
        <taxon>Eukaryota</taxon>
        <taxon>Metazoa</taxon>
        <taxon>Spiralia</taxon>
        <taxon>Lophotrochozoa</taxon>
        <taxon>Mollusca</taxon>
        <taxon>Bivalvia</taxon>
        <taxon>Autobranchia</taxon>
        <taxon>Heteroconchia</taxon>
        <taxon>Euheterodonta</taxon>
        <taxon>Imparidentia</taxon>
        <taxon>Neoheterodontei</taxon>
        <taxon>Myida</taxon>
        <taxon>Myoidea</taxon>
        <taxon>Myidae</taxon>
        <taxon>Mya</taxon>
    </lineage>
</organism>
<keyword evidence="4" id="KW-1185">Reference proteome</keyword>
<feature type="compositionally biased region" description="Polar residues" evidence="1">
    <location>
        <begin position="409"/>
        <end position="425"/>
    </location>
</feature>
<evidence type="ECO:0000313" key="3">
    <source>
        <dbReference type="EMBL" id="WAR27678.1"/>
    </source>
</evidence>
<evidence type="ECO:0000256" key="2">
    <source>
        <dbReference type="SAM" id="Phobius"/>
    </source>
</evidence>
<evidence type="ECO:0000313" key="4">
    <source>
        <dbReference type="Proteomes" id="UP001164746"/>
    </source>
</evidence>